<sequence>MTTPVAHVVRPDHSPAAEIGLNRRVRNSCEQRIDPTIDTLGWTLEEARMTRARLSSFAEDWETPGMDAYDRD</sequence>
<accession>A0ABZ0SFB6</accession>
<evidence type="ECO:0008006" key="3">
    <source>
        <dbReference type="Google" id="ProtNLM"/>
    </source>
</evidence>
<evidence type="ECO:0000313" key="1">
    <source>
        <dbReference type="EMBL" id="WPL19019.1"/>
    </source>
</evidence>
<dbReference type="RefSeq" id="WP_328984763.1">
    <property type="nucleotide sequence ID" value="NZ_CP121472.1"/>
</dbReference>
<gene>
    <name evidence="1" type="ORF">Thiowin_04123</name>
</gene>
<keyword evidence="2" id="KW-1185">Reference proteome</keyword>
<name>A0ABZ0SFB6_9GAMM</name>
<organism evidence="1 2">
    <name type="scientific">Thiorhodovibrio winogradskyi</name>
    <dbReference type="NCBI Taxonomy" id="77007"/>
    <lineage>
        <taxon>Bacteria</taxon>
        <taxon>Pseudomonadati</taxon>
        <taxon>Pseudomonadota</taxon>
        <taxon>Gammaproteobacteria</taxon>
        <taxon>Chromatiales</taxon>
        <taxon>Chromatiaceae</taxon>
        <taxon>Thiorhodovibrio</taxon>
    </lineage>
</organism>
<protein>
    <recommendedName>
        <fullName evidence="3">Post-segregation antitoxin CcdA</fullName>
    </recommendedName>
</protein>
<proteinExistence type="predicted"/>
<dbReference type="Proteomes" id="UP001432180">
    <property type="component" value="Chromosome"/>
</dbReference>
<dbReference type="EMBL" id="CP121472">
    <property type="protein sequence ID" value="WPL19019.1"/>
    <property type="molecule type" value="Genomic_DNA"/>
</dbReference>
<evidence type="ECO:0000313" key="2">
    <source>
        <dbReference type="Proteomes" id="UP001432180"/>
    </source>
</evidence>
<reference evidence="1 2" key="1">
    <citation type="journal article" date="2023" name="Microorganisms">
        <title>Thiorhodovibrio frisius and Trv. litoralis spp. nov., Two Novel Members from a Clade of Fastidious Purple Sulfur Bacteria That Exhibit Unique Red-Shifted Light-Harvesting Capabilities.</title>
        <authorList>
            <person name="Methner A."/>
            <person name="Kuzyk S.B."/>
            <person name="Petersen J."/>
            <person name="Bauer S."/>
            <person name="Brinkmann H."/>
            <person name="Sichau K."/>
            <person name="Wanner G."/>
            <person name="Wolf J."/>
            <person name="Neumann-Schaal M."/>
            <person name="Henke P."/>
            <person name="Tank M."/>
            <person name="Sproer C."/>
            <person name="Bunk B."/>
            <person name="Overmann J."/>
        </authorList>
    </citation>
    <scope>NUCLEOTIDE SEQUENCE [LARGE SCALE GENOMIC DNA]</scope>
    <source>
        <strain evidence="1 2">DSM 6702</strain>
    </source>
</reference>